<dbReference type="PANTHER" id="PTHR46388:SF2">
    <property type="entry name" value="NHL REPEAT-CONTAINING PROTEIN 2"/>
    <property type="match status" value="1"/>
</dbReference>
<dbReference type="InterPro" id="IPR056822">
    <property type="entry name" value="TEN_NHL"/>
</dbReference>
<dbReference type="PANTHER" id="PTHR46388">
    <property type="entry name" value="NHL REPEAT-CONTAINING PROTEIN 2"/>
    <property type="match status" value="1"/>
</dbReference>
<sequence length="754" mass="80073">MKRYFYYAVQVVILLVVFMACKKLTTDAFQEHSVLTAPLNIAVVNDDDQLPVVGVKVIISRKTSPKDDYVRVDTVRTDEKGQISSYSLPYPNFLKIEVDTTYYHKAEQILEFVTENGGSVALHTTPKYGMAPLSIEVTNSTTAVPIPGLALSISSRVPETTEWLSSGPENADPAGKLMVSLPYPNEVRVAVADTIKYFPDTVVTNLKNVRGAAVALKTELKPLTVPLEVTVLDKDNQAPLANVSIAVQLKLTGETEFRDIGLAGVTDVNGKLVLNAPYSGEVRVYTSDDVYNLPDQFITRLAYEKNRVITLLSKALTPMAPVEVKVFDQANSQILPGISVKVSYKRTGQTTFTEVTTAPTDEEGKLSVGIPFSGEMKFEVINDPYFANKSITAQNIGIAAKTVDLPLVLNPVKYAEPITTDLQVGTINLNNAITLASPTDVAMDKRGNIYICDQNNNRIVRVSKTGNTTVLVGSGTAGTANGTGTSATFNKPWGLALDDAGTTLYVSDNSGHKVRKVSISPATMVATVTTIAGSGTSGTLDADGTAATLNRPSGLALDEAAGILYVGDYGGNRIRKIELNSNNKVTTVSTSVVYAPVALALNPAKTQLYVGAFGNTFGSTGSQLIKFTPAGARTGLKGILDNNYNNPSGLFISQAGKVFIANDQAHMISQLATEVGASGAGNGASTFSYLAGSATFTTAVTNGVTGDPGKIDGPATTARFTSPWGIKYNTYTGAFIIADQGNNSIRIMKSSTIQ</sequence>
<dbReference type="Gene3D" id="2.120.10.30">
    <property type="entry name" value="TolB, C-terminal domain"/>
    <property type="match status" value="3"/>
</dbReference>
<dbReference type="Pfam" id="PF25021">
    <property type="entry name" value="TEN_NHL"/>
    <property type="match status" value="1"/>
</dbReference>
<accession>A0A4R0MDP0</accession>
<dbReference type="Proteomes" id="UP000291117">
    <property type="component" value="Unassembled WGS sequence"/>
</dbReference>
<organism evidence="2 3">
    <name type="scientific">Pedobacter hiemivivus</name>
    <dbReference type="NCBI Taxonomy" id="2530454"/>
    <lineage>
        <taxon>Bacteria</taxon>
        <taxon>Pseudomonadati</taxon>
        <taxon>Bacteroidota</taxon>
        <taxon>Sphingobacteriia</taxon>
        <taxon>Sphingobacteriales</taxon>
        <taxon>Sphingobacteriaceae</taxon>
        <taxon>Pedobacter</taxon>
    </lineage>
</organism>
<comment type="caution">
    <text evidence="2">The sequence shown here is derived from an EMBL/GenBank/DDBJ whole genome shotgun (WGS) entry which is preliminary data.</text>
</comment>
<reference evidence="2 3" key="1">
    <citation type="submission" date="2019-02" db="EMBL/GenBank/DDBJ databases">
        <title>Pedobacter sp. RP-3-8 sp. nov., isolated from Arctic soil.</title>
        <authorList>
            <person name="Dahal R.H."/>
        </authorList>
    </citation>
    <scope>NUCLEOTIDE SEQUENCE [LARGE SCALE GENOMIC DNA]</scope>
    <source>
        <strain evidence="2 3">RP-3-8</strain>
    </source>
</reference>
<dbReference type="AlphaFoldDB" id="A0A4R0MDP0"/>
<keyword evidence="3" id="KW-1185">Reference proteome</keyword>
<dbReference type="PROSITE" id="PS51257">
    <property type="entry name" value="PROKAR_LIPOPROTEIN"/>
    <property type="match status" value="1"/>
</dbReference>
<dbReference type="EMBL" id="SJSM01000033">
    <property type="protein sequence ID" value="TCC84501.1"/>
    <property type="molecule type" value="Genomic_DNA"/>
</dbReference>
<dbReference type="InterPro" id="IPR011042">
    <property type="entry name" value="6-blade_b-propeller_TolB-like"/>
</dbReference>
<dbReference type="OrthoDB" id="791543at2"/>
<protein>
    <recommendedName>
        <fullName evidence="1">Teneurin NHL domain-containing protein</fullName>
    </recommendedName>
</protein>
<feature type="domain" description="Teneurin NHL" evidence="1">
    <location>
        <begin position="434"/>
        <end position="580"/>
    </location>
</feature>
<evidence type="ECO:0000313" key="3">
    <source>
        <dbReference type="Proteomes" id="UP000291117"/>
    </source>
</evidence>
<dbReference type="RefSeq" id="WP_131612682.1">
    <property type="nucleotide sequence ID" value="NZ_SJSM01000033.1"/>
</dbReference>
<gene>
    <name evidence="2" type="ORF">EZ444_25435</name>
</gene>
<name>A0A4R0MDP0_9SPHI</name>
<proteinExistence type="predicted"/>
<dbReference type="SUPFAM" id="SSF101898">
    <property type="entry name" value="NHL repeat"/>
    <property type="match status" value="1"/>
</dbReference>
<evidence type="ECO:0000313" key="2">
    <source>
        <dbReference type="EMBL" id="TCC84501.1"/>
    </source>
</evidence>
<evidence type="ECO:0000259" key="1">
    <source>
        <dbReference type="Pfam" id="PF25021"/>
    </source>
</evidence>